<dbReference type="InterPro" id="IPR017871">
    <property type="entry name" value="ABC_transporter-like_CS"/>
</dbReference>
<evidence type="ECO:0000256" key="5">
    <source>
        <dbReference type="ARBA" id="ARBA00022840"/>
    </source>
</evidence>
<dbReference type="GO" id="GO:0005524">
    <property type="term" value="F:ATP binding"/>
    <property type="evidence" value="ECO:0007669"/>
    <property type="project" value="UniProtKB-KW"/>
</dbReference>
<sequence length="239" mass="27061">MDTILEVKNLSKKFGAFWALKDVSFTLYEGEILGILGPNGAGKTTLINCLLGLVLPTEGRINYFGLPFPKYRSKVLEKVNFASNYVGLPLSLTLEENLLVYAHLYRLKNPKEKISELLKLFGLWEKRKLRTRTLSSGQMMRLCLAKALLNEPRILLLDEPTAGLDPEIARDTRSLLQSLSHEKNTSIIITSHNLSEIERISDRVLVLQKGQVKALGTKEELLKSFEAKSLEDLYFRLNL</sequence>
<evidence type="ECO:0000313" key="8">
    <source>
        <dbReference type="Proteomes" id="UP000076964"/>
    </source>
</evidence>
<dbReference type="OrthoDB" id="9809450at2"/>
<dbReference type="InterPro" id="IPR050763">
    <property type="entry name" value="ABC_transporter_ATP-binding"/>
</dbReference>
<organism evidence="7 8">
    <name type="scientific">Thermodesulfatator autotrophicus</name>
    <dbReference type="NCBI Taxonomy" id="1795632"/>
    <lineage>
        <taxon>Bacteria</taxon>
        <taxon>Pseudomonadati</taxon>
        <taxon>Thermodesulfobacteriota</taxon>
        <taxon>Thermodesulfobacteria</taxon>
        <taxon>Thermodesulfobacteriales</taxon>
        <taxon>Thermodesulfatatoraceae</taxon>
        <taxon>Thermodesulfatator</taxon>
    </lineage>
</organism>
<dbReference type="RefSeq" id="WP_068542396.1">
    <property type="nucleotide sequence ID" value="NZ_LSFI01000031.1"/>
</dbReference>
<reference evidence="7 8" key="1">
    <citation type="submission" date="2016-02" db="EMBL/GenBank/DDBJ databases">
        <title>Draft genome sequence of Thermodesulfatator sp. S606.</title>
        <authorList>
            <person name="Lai Q."/>
            <person name="Cao J."/>
            <person name="Dupont S."/>
            <person name="Shao Z."/>
            <person name="Jebbar M."/>
            <person name="Alain K."/>
        </authorList>
    </citation>
    <scope>NUCLEOTIDE SEQUENCE [LARGE SCALE GENOMIC DNA]</scope>
    <source>
        <strain evidence="7 8">S606</strain>
    </source>
</reference>
<evidence type="ECO:0000256" key="4">
    <source>
        <dbReference type="ARBA" id="ARBA00022741"/>
    </source>
</evidence>
<dbReference type="InterPro" id="IPR027417">
    <property type="entry name" value="P-loop_NTPase"/>
</dbReference>
<protein>
    <submittedName>
        <fullName evidence="7">ABC transporter ATP-binding protein</fullName>
    </submittedName>
</protein>
<evidence type="ECO:0000259" key="6">
    <source>
        <dbReference type="PROSITE" id="PS50893"/>
    </source>
</evidence>
<dbReference type="PANTHER" id="PTHR42711:SF5">
    <property type="entry name" value="ABC TRANSPORTER ATP-BINDING PROTEIN NATA"/>
    <property type="match status" value="1"/>
</dbReference>
<keyword evidence="3" id="KW-0536">Nodulation</keyword>
<dbReference type="SMART" id="SM00382">
    <property type="entry name" value="AAA"/>
    <property type="match status" value="1"/>
</dbReference>
<feature type="domain" description="ABC transporter" evidence="6">
    <location>
        <begin position="5"/>
        <end position="234"/>
    </location>
</feature>
<evidence type="ECO:0000313" key="7">
    <source>
        <dbReference type="EMBL" id="OAG27371.1"/>
    </source>
</evidence>
<accession>A0A177E799</accession>
<comment type="similarity">
    <text evidence="1">Belongs to the ABC transporter superfamily.</text>
</comment>
<dbReference type="CDD" id="cd03230">
    <property type="entry name" value="ABC_DR_subfamily_A"/>
    <property type="match status" value="1"/>
</dbReference>
<dbReference type="Gene3D" id="3.40.50.300">
    <property type="entry name" value="P-loop containing nucleotide triphosphate hydrolases"/>
    <property type="match status" value="1"/>
</dbReference>
<dbReference type="GO" id="GO:0016887">
    <property type="term" value="F:ATP hydrolysis activity"/>
    <property type="evidence" value="ECO:0007669"/>
    <property type="project" value="InterPro"/>
</dbReference>
<keyword evidence="8" id="KW-1185">Reference proteome</keyword>
<keyword evidence="2" id="KW-0813">Transport</keyword>
<gene>
    <name evidence="7" type="ORF">TH606_07160</name>
</gene>
<evidence type="ECO:0000256" key="1">
    <source>
        <dbReference type="ARBA" id="ARBA00005417"/>
    </source>
</evidence>
<dbReference type="Pfam" id="PF00005">
    <property type="entry name" value="ABC_tran"/>
    <property type="match status" value="1"/>
</dbReference>
<name>A0A177E799_9BACT</name>
<dbReference type="STRING" id="1795632.TH606_07160"/>
<dbReference type="InterPro" id="IPR003439">
    <property type="entry name" value="ABC_transporter-like_ATP-bd"/>
</dbReference>
<proteinExistence type="inferred from homology"/>
<dbReference type="AlphaFoldDB" id="A0A177E799"/>
<evidence type="ECO:0000256" key="2">
    <source>
        <dbReference type="ARBA" id="ARBA00022448"/>
    </source>
</evidence>
<dbReference type="PROSITE" id="PS00211">
    <property type="entry name" value="ABC_TRANSPORTER_1"/>
    <property type="match status" value="1"/>
</dbReference>
<evidence type="ECO:0000256" key="3">
    <source>
        <dbReference type="ARBA" id="ARBA00022458"/>
    </source>
</evidence>
<dbReference type="PROSITE" id="PS50893">
    <property type="entry name" value="ABC_TRANSPORTER_2"/>
    <property type="match status" value="1"/>
</dbReference>
<dbReference type="PANTHER" id="PTHR42711">
    <property type="entry name" value="ABC TRANSPORTER ATP-BINDING PROTEIN"/>
    <property type="match status" value="1"/>
</dbReference>
<dbReference type="SUPFAM" id="SSF52540">
    <property type="entry name" value="P-loop containing nucleoside triphosphate hydrolases"/>
    <property type="match status" value="1"/>
</dbReference>
<dbReference type="EMBL" id="LSFI01000031">
    <property type="protein sequence ID" value="OAG27371.1"/>
    <property type="molecule type" value="Genomic_DNA"/>
</dbReference>
<keyword evidence="4" id="KW-0547">Nucleotide-binding</keyword>
<keyword evidence="5 7" id="KW-0067">ATP-binding</keyword>
<dbReference type="Proteomes" id="UP000076964">
    <property type="component" value="Unassembled WGS sequence"/>
</dbReference>
<comment type="caution">
    <text evidence="7">The sequence shown here is derived from an EMBL/GenBank/DDBJ whole genome shotgun (WGS) entry which is preliminary data.</text>
</comment>
<dbReference type="InterPro" id="IPR003593">
    <property type="entry name" value="AAA+_ATPase"/>
</dbReference>